<reference evidence="1 2" key="1">
    <citation type="submission" date="2023-01" db="EMBL/GenBank/DDBJ databases">
        <title>Analysis of 21 Apiospora genomes using comparative genomics revels a genus with tremendous synthesis potential of carbohydrate active enzymes and secondary metabolites.</title>
        <authorList>
            <person name="Sorensen T."/>
        </authorList>
    </citation>
    <scope>NUCLEOTIDE SEQUENCE [LARGE SCALE GENOMIC DNA]</scope>
    <source>
        <strain evidence="1 2">CBS 114990</strain>
    </source>
</reference>
<accession>A0ABR1X8H4</accession>
<dbReference type="PANTHER" id="PTHR35186:SF4">
    <property type="entry name" value="PRION-INHIBITION AND PROPAGATION HELO DOMAIN-CONTAINING PROTEIN"/>
    <property type="match status" value="1"/>
</dbReference>
<keyword evidence="2" id="KW-1185">Reference proteome</keyword>
<evidence type="ECO:0000313" key="1">
    <source>
        <dbReference type="EMBL" id="KAK8091752.1"/>
    </source>
</evidence>
<dbReference type="PANTHER" id="PTHR35186">
    <property type="entry name" value="ANK_REP_REGION DOMAIN-CONTAINING PROTEIN"/>
    <property type="match status" value="1"/>
</dbReference>
<proteinExistence type="predicted"/>
<sequence>MSGIEVVGLVLGTIPLILTAIEKYKAVQSWRKYSRELNSLRRSLSAELIILEGTCEKLLTGLVAETDIENMIREPFGSLWKDERINGIIRRRLWKAYGSFEGTIEDMNEAVEQLSAKLGVFHVGSNPRVVNNMTSSGILVC</sequence>
<dbReference type="GeneID" id="92039488"/>
<gene>
    <name evidence="1" type="ORF">PG997_002113</name>
</gene>
<dbReference type="RefSeq" id="XP_066673724.1">
    <property type="nucleotide sequence ID" value="XM_066806428.1"/>
</dbReference>
<protein>
    <submittedName>
        <fullName evidence="1">Uncharacterized protein</fullName>
    </submittedName>
</protein>
<dbReference type="Proteomes" id="UP001433268">
    <property type="component" value="Unassembled WGS sequence"/>
</dbReference>
<organism evidence="1 2">
    <name type="scientific">Apiospora hydei</name>
    <dbReference type="NCBI Taxonomy" id="1337664"/>
    <lineage>
        <taxon>Eukaryota</taxon>
        <taxon>Fungi</taxon>
        <taxon>Dikarya</taxon>
        <taxon>Ascomycota</taxon>
        <taxon>Pezizomycotina</taxon>
        <taxon>Sordariomycetes</taxon>
        <taxon>Xylariomycetidae</taxon>
        <taxon>Amphisphaeriales</taxon>
        <taxon>Apiosporaceae</taxon>
        <taxon>Apiospora</taxon>
    </lineage>
</organism>
<name>A0ABR1X8H4_9PEZI</name>
<comment type="caution">
    <text evidence="1">The sequence shown here is derived from an EMBL/GenBank/DDBJ whole genome shotgun (WGS) entry which is preliminary data.</text>
</comment>
<dbReference type="EMBL" id="JAQQWN010000003">
    <property type="protein sequence ID" value="KAK8091752.1"/>
    <property type="molecule type" value="Genomic_DNA"/>
</dbReference>
<evidence type="ECO:0000313" key="2">
    <source>
        <dbReference type="Proteomes" id="UP001433268"/>
    </source>
</evidence>